<evidence type="ECO:0000313" key="2">
    <source>
        <dbReference type="Proteomes" id="UP000238916"/>
    </source>
</evidence>
<dbReference type="Proteomes" id="UP000238916">
    <property type="component" value="Unassembled WGS sequence"/>
</dbReference>
<accession>A0A2U3LPG6</accession>
<dbReference type="SUPFAM" id="SSF75169">
    <property type="entry name" value="DsrEFH-like"/>
    <property type="match status" value="1"/>
</dbReference>
<dbReference type="NCBIfam" id="TIGR03527">
    <property type="entry name" value="selenium_YedF"/>
    <property type="match status" value="1"/>
</dbReference>
<dbReference type="InterPro" id="IPR027396">
    <property type="entry name" value="DsrEFH-like"/>
</dbReference>
<gene>
    <name evidence="1" type="ORF">SBF1_7010003</name>
</gene>
<protein>
    <submittedName>
        <fullName evidence="1">Selenium metabolism protein SirA</fullName>
    </submittedName>
</protein>
<reference evidence="2" key="1">
    <citation type="submission" date="2018-02" db="EMBL/GenBank/DDBJ databases">
        <authorList>
            <person name="Hausmann B."/>
        </authorList>
    </citation>
    <scope>NUCLEOTIDE SEQUENCE [LARGE SCALE GENOMIC DNA]</scope>
    <source>
        <strain evidence="2">Peat soil MAG SbF1</strain>
    </source>
</reference>
<dbReference type="Pfam" id="PF02635">
    <property type="entry name" value="DsrE"/>
    <property type="match status" value="1"/>
</dbReference>
<organism evidence="1 2">
    <name type="scientific">Candidatus Desulfosporosinus infrequens</name>
    <dbReference type="NCBI Taxonomy" id="2043169"/>
    <lineage>
        <taxon>Bacteria</taxon>
        <taxon>Bacillati</taxon>
        <taxon>Bacillota</taxon>
        <taxon>Clostridia</taxon>
        <taxon>Eubacteriales</taxon>
        <taxon>Desulfitobacteriaceae</taxon>
        <taxon>Desulfosporosinus</taxon>
    </lineage>
</organism>
<dbReference type="InterPro" id="IPR019870">
    <property type="entry name" value="Se_metab_YedF"/>
</dbReference>
<proteinExistence type="predicted"/>
<dbReference type="InterPro" id="IPR003787">
    <property type="entry name" value="Sulphur_relay_DsrE/F-like"/>
</dbReference>
<name>A0A2U3LPG6_9FIRM</name>
<sequence>MATSNTVYVFTQDTLGQGSRELGAVLIKGFLYTLLETRPRPKTLLFMNAGVLLTIQDSPVMDHLNKLAQEGVEILSCGTCLDYFVVKDKLAIGEITNMYTIVEKMTMATKVITL</sequence>
<dbReference type="AlphaFoldDB" id="A0A2U3LPG6"/>
<evidence type="ECO:0000313" key="1">
    <source>
        <dbReference type="EMBL" id="SPF53827.1"/>
    </source>
</evidence>
<dbReference type="EMBL" id="OMOF01000670">
    <property type="protein sequence ID" value="SPF53827.1"/>
    <property type="molecule type" value="Genomic_DNA"/>
</dbReference>